<dbReference type="EMBL" id="OZ023715">
    <property type="protein sequence ID" value="CAK9863998.1"/>
    <property type="molecule type" value="Genomic_DNA"/>
</dbReference>
<organism evidence="3 4">
    <name type="scientific">Sphagnum jensenii</name>
    <dbReference type="NCBI Taxonomy" id="128206"/>
    <lineage>
        <taxon>Eukaryota</taxon>
        <taxon>Viridiplantae</taxon>
        <taxon>Streptophyta</taxon>
        <taxon>Embryophyta</taxon>
        <taxon>Bryophyta</taxon>
        <taxon>Sphagnophytina</taxon>
        <taxon>Sphagnopsida</taxon>
        <taxon>Sphagnales</taxon>
        <taxon>Sphagnaceae</taxon>
        <taxon>Sphagnum</taxon>
    </lineage>
</organism>
<evidence type="ECO:0000256" key="2">
    <source>
        <dbReference type="SAM" id="SignalP"/>
    </source>
</evidence>
<accession>A0ABP1ANC7</accession>
<evidence type="ECO:0000313" key="4">
    <source>
        <dbReference type="Proteomes" id="UP001497522"/>
    </source>
</evidence>
<keyword evidence="4" id="KW-1185">Reference proteome</keyword>
<evidence type="ECO:0000313" key="3">
    <source>
        <dbReference type="EMBL" id="CAK9863998.1"/>
    </source>
</evidence>
<gene>
    <name evidence="3" type="ORF">CSSPJE1EN2_LOCUS6993</name>
</gene>
<protein>
    <submittedName>
        <fullName evidence="3">Uncharacterized protein</fullName>
    </submittedName>
</protein>
<dbReference type="Proteomes" id="UP001497522">
    <property type="component" value="Chromosome 14"/>
</dbReference>
<name>A0ABP1ANC7_9BRYO</name>
<feature type="chain" id="PRO_5046928944" evidence="2">
    <location>
        <begin position="25"/>
        <end position="144"/>
    </location>
</feature>
<feature type="region of interest" description="Disordered" evidence="1">
    <location>
        <begin position="32"/>
        <end position="54"/>
    </location>
</feature>
<feature type="signal peptide" evidence="2">
    <location>
        <begin position="1"/>
        <end position="24"/>
    </location>
</feature>
<proteinExistence type="predicted"/>
<keyword evidence="2" id="KW-0732">Signal</keyword>
<evidence type="ECO:0000256" key="1">
    <source>
        <dbReference type="SAM" id="MobiDB-lite"/>
    </source>
</evidence>
<reference evidence="3" key="1">
    <citation type="submission" date="2024-03" db="EMBL/GenBank/DDBJ databases">
        <authorList>
            <consortium name="ELIXIR-Norway"/>
            <consortium name="Elixir Norway"/>
        </authorList>
    </citation>
    <scope>NUCLEOTIDE SEQUENCE</scope>
</reference>
<sequence>MANWRLFMKLMIMAVVSMDALTRALEQLSSHRSPYARRHPLRRSGMQRSAGSFQQLSTPLAPSAPLSKNVASDNATQNLNAWKGPLVLLPSYPVDEDMEDNSCRLATMRMAAPGARGQFLDLVVTSSHLHSLKDLLIMTIYTKF</sequence>